<evidence type="ECO:0000313" key="1">
    <source>
        <dbReference type="EMBL" id="KAF7770039.1"/>
    </source>
</evidence>
<gene>
    <name evidence="1" type="ORF">PCIT_a2986</name>
</gene>
<evidence type="ECO:0000313" key="2">
    <source>
        <dbReference type="Proteomes" id="UP000016487"/>
    </source>
</evidence>
<evidence type="ECO:0008006" key="3">
    <source>
        <dbReference type="Google" id="ProtNLM"/>
    </source>
</evidence>
<proteinExistence type="predicted"/>
<dbReference type="InterPro" id="IPR007433">
    <property type="entry name" value="DUF481"/>
</dbReference>
<dbReference type="Pfam" id="PF04338">
    <property type="entry name" value="DUF481"/>
    <property type="match status" value="1"/>
</dbReference>
<reference evidence="1" key="1">
    <citation type="journal article" date="2012" name="J. Bacteriol.">
        <title>Genome sequences of type strains of seven species of the marine bacterium Pseudoalteromonas.</title>
        <authorList>
            <person name="Xie B.B."/>
            <person name="Shu Y.L."/>
            <person name="Qin Q.L."/>
            <person name="Rong J.C."/>
            <person name="Zhang X.Y."/>
            <person name="Chen X.L."/>
            <person name="Shi M."/>
            <person name="He H.L."/>
            <person name="Zhou B.C."/>
            <person name="Zhang Y.Z."/>
        </authorList>
    </citation>
    <scope>NUCLEOTIDE SEQUENCE</scope>
    <source>
        <strain evidence="1">DSM 8771</strain>
    </source>
</reference>
<reference evidence="1" key="2">
    <citation type="submission" date="2015-03" db="EMBL/GenBank/DDBJ databases">
        <title>Genome sequence of Pseudoalteromonas citrea.</title>
        <authorList>
            <person name="Xie B.-B."/>
            <person name="Rong J.-C."/>
            <person name="Qin Q.-L."/>
            <person name="Zhang Y.-Z."/>
        </authorList>
    </citation>
    <scope>NUCLEOTIDE SEQUENCE</scope>
    <source>
        <strain evidence="1">DSM 8771</strain>
    </source>
</reference>
<dbReference type="EMBL" id="AHBZ03000021">
    <property type="protein sequence ID" value="KAF7770039.1"/>
    <property type="molecule type" value="Genomic_DNA"/>
</dbReference>
<protein>
    <recommendedName>
        <fullName evidence="3">DUF481 domain-containing protein</fullName>
    </recommendedName>
</protein>
<sequence>MRIPYILLVVSSMQITTSYASDVDLQFIKSVDANLYKQIQQIARCKALNKSAEQCSKEVSENITTTNQVAATAKPAAQAAPSAPSKWWQASAYAQGKPQPEWLHAADVSVSLSKLSGNIDGDQNSISLNYFSRYDAWTNSLSLAYSKDKVTQSNELVSDRSYKLFNYGGKYDFNRTWFGQLGWIKEQDDSLSLDDKTVAYLGGGAYLTYSDNHKLHLVMALGNQNDQVSDANRTLTGLNEFDYDVAYAYQEYNWQIADNLMFNQSLSIIYGLDDLAEFADASTSVCKETLTSTATYCIVDHNKSSQYQLTLGLEYRLSKMVSLSYSFNFDHDTQPFLDDDASNSSQSLAVTARFQ</sequence>
<name>A0AAD4AI49_9GAMM</name>
<dbReference type="RefSeq" id="WP_010367229.1">
    <property type="nucleotide sequence ID" value="NZ_AHBZ03000021.1"/>
</dbReference>
<dbReference type="AlphaFoldDB" id="A0AAD4AI49"/>
<accession>A0AAD4AI49</accession>
<organism evidence="1 2">
    <name type="scientific">Pseudoalteromonas citrea</name>
    <dbReference type="NCBI Taxonomy" id="43655"/>
    <lineage>
        <taxon>Bacteria</taxon>
        <taxon>Pseudomonadati</taxon>
        <taxon>Pseudomonadota</taxon>
        <taxon>Gammaproteobacteria</taxon>
        <taxon>Alteromonadales</taxon>
        <taxon>Pseudoalteromonadaceae</taxon>
        <taxon>Pseudoalteromonas</taxon>
    </lineage>
</organism>
<comment type="caution">
    <text evidence="1">The sequence shown here is derived from an EMBL/GenBank/DDBJ whole genome shotgun (WGS) entry which is preliminary data.</text>
</comment>
<dbReference type="Proteomes" id="UP000016487">
    <property type="component" value="Unassembled WGS sequence"/>
</dbReference>